<comment type="catalytic activity">
    <reaction evidence="1">
        <text>Endonucleolytic cleavage to 5'-phosphomonoester.</text>
        <dbReference type="EC" id="3.1.26.4"/>
    </reaction>
</comment>
<evidence type="ECO:0000313" key="14">
    <source>
        <dbReference type="Proteomes" id="UP000018291"/>
    </source>
</evidence>
<dbReference type="PANTHER" id="PTHR10642:SF26">
    <property type="entry name" value="RIBONUCLEASE H1"/>
    <property type="match status" value="1"/>
</dbReference>
<evidence type="ECO:0000256" key="8">
    <source>
        <dbReference type="ARBA" id="ARBA00022759"/>
    </source>
</evidence>
<evidence type="ECO:0000256" key="6">
    <source>
        <dbReference type="ARBA" id="ARBA00022722"/>
    </source>
</evidence>
<dbReference type="Gene3D" id="3.40.50.450">
    <property type="match status" value="1"/>
</dbReference>
<dbReference type="SUPFAM" id="SSF53098">
    <property type="entry name" value="Ribonuclease H-like"/>
    <property type="match status" value="1"/>
</dbReference>
<evidence type="ECO:0000256" key="3">
    <source>
        <dbReference type="ARBA" id="ARBA00005300"/>
    </source>
</evidence>
<comment type="cofactor">
    <cofactor evidence="2">
        <name>Mg(2+)</name>
        <dbReference type="ChEBI" id="CHEBI:18420"/>
    </cofactor>
</comment>
<dbReference type="InterPro" id="IPR002156">
    <property type="entry name" value="RNaseH_domain"/>
</dbReference>
<dbReference type="AlphaFoldDB" id="R4YYG8"/>
<evidence type="ECO:0000256" key="4">
    <source>
        <dbReference type="ARBA" id="ARBA00011245"/>
    </source>
</evidence>
<evidence type="ECO:0000256" key="5">
    <source>
        <dbReference type="ARBA" id="ARBA00012180"/>
    </source>
</evidence>
<feature type="domain" description="RNase H type-1" evidence="12">
    <location>
        <begin position="1"/>
        <end position="115"/>
    </location>
</feature>
<evidence type="ECO:0000256" key="2">
    <source>
        <dbReference type="ARBA" id="ARBA00001946"/>
    </source>
</evidence>
<dbReference type="Pfam" id="PF00075">
    <property type="entry name" value="RNase_H"/>
    <property type="match status" value="1"/>
</dbReference>
<dbReference type="InterPro" id="IPR050092">
    <property type="entry name" value="RNase_H"/>
</dbReference>
<sequence>MDDGGSSDSGAEAHTTNQRMELTAAREAVATHPGPVEVVSDSKYVVSAFNEGWIEGWLRRGWKNSKKEPVANKDLWQPFVEEVAEHGAVRFAWVKGHAGDPMNEEADRLATEAAATVGANASTAAATAPATAASTPARRDDPRAPAGFRYAVTGTRRLDARALGAARAQLAKILPAQQEFHPDLVVLLGLRPGPEAMAAEVALEAGLTVVAVLPWPDPQTTLRSADREAFGRLLARVDETIVLERSQPTDADGRAQALARRDSWLAGVADGALLVRQGDSSESRALLRRFAGLGAEVWDLDLAAEQ</sequence>
<dbReference type="Gene3D" id="3.30.420.10">
    <property type="entry name" value="Ribonuclease H-like superfamily/Ribonuclease H"/>
    <property type="match status" value="1"/>
</dbReference>
<keyword evidence="6" id="KW-0540">Nuclease</keyword>
<feature type="region of interest" description="Disordered" evidence="11">
    <location>
        <begin position="121"/>
        <end position="145"/>
    </location>
</feature>
<dbReference type="GO" id="GO:0003676">
    <property type="term" value="F:nucleic acid binding"/>
    <property type="evidence" value="ECO:0007669"/>
    <property type="project" value="InterPro"/>
</dbReference>
<evidence type="ECO:0000256" key="9">
    <source>
        <dbReference type="ARBA" id="ARBA00022801"/>
    </source>
</evidence>
<dbReference type="SUPFAM" id="SSF102405">
    <property type="entry name" value="MCP/YpsA-like"/>
    <property type="match status" value="1"/>
</dbReference>
<dbReference type="EMBL" id="CANL01000014">
    <property type="protein sequence ID" value="CCM63408.1"/>
    <property type="molecule type" value="Genomic_DNA"/>
</dbReference>
<dbReference type="GO" id="GO:0043137">
    <property type="term" value="P:DNA replication, removal of RNA primer"/>
    <property type="evidence" value="ECO:0007669"/>
    <property type="project" value="TreeGrafter"/>
</dbReference>
<dbReference type="HOGENOM" id="CLU_908161_0_0_11"/>
<feature type="compositionally biased region" description="Low complexity" evidence="11">
    <location>
        <begin position="121"/>
        <end position="136"/>
    </location>
</feature>
<comment type="similarity">
    <text evidence="3">Belongs to the RNase H family.</text>
</comment>
<dbReference type="InterPro" id="IPR036397">
    <property type="entry name" value="RNaseH_sf"/>
</dbReference>
<dbReference type="GO" id="GO:0046872">
    <property type="term" value="F:metal ion binding"/>
    <property type="evidence" value="ECO:0007669"/>
    <property type="project" value="UniProtKB-KW"/>
</dbReference>
<dbReference type="PROSITE" id="PS50879">
    <property type="entry name" value="RNASE_H_1"/>
    <property type="match status" value="1"/>
</dbReference>
<evidence type="ECO:0000313" key="13">
    <source>
        <dbReference type="EMBL" id="CCM63408.1"/>
    </source>
</evidence>
<evidence type="ECO:0000256" key="10">
    <source>
        <dbReference type="ARBA" id="ARBA00022842"/>
    </source>
</evidence>
<dbReference type="Proteomes" id="UP000018291">
    <property type="component" value="Unassembled WGS sequence"/>
</dbReference>
<protein>
    <recommendedName>
        <fullName evidence="5">ribonuclease H</fullName>
        <ecNumber evidence="5">3.1.26.4</ecNumber>
    </recommendedName>
</protein>
<dbReference type="CDD" id="cd09278">
    <property type="entry name" value="RNase_HI_prokaryote_like"/>
    <property type="match status" value="1"/>
</dbReference>
<evidence type="ECO:0000256" key="7">
    <source>
        <dbReference type="ARBA" id="ARBA00022723"/>
    </source>
</evidence>
<evidence type="ECO:0000259" key="12">
    <source>
        <dbReference type="PROSITE" id="PS50879"/>
    </source>
</evidence>
<keyword evidence="9 13" id="KW-0378">Hydrolase</keyword>
<comment type="caution">
    <text evidence="13">The sequence shown here is derived from an EMBL/GenBank/DDBJ whole genome shotgun (WGS) entry which is preliminary data.</text>
</comment>
<name>R4YYG8_9ACTN</name>
<gene>
    <name evidence="13" type="ORF">BN381_210098</name>
</gene>
<dbReference type="PANTHER" id="PTHR10642">
    <property type="entry name" value="RIBONUCLEASE H1"/>
    <property type="match status" value="1"/>
</dbReference>
<keyword evidence="8" id="KW-0255">Endonuclease</keyword>
<keyword evidence="14" id="KW-1185">Reference proteome</keyword>
<dbReference type="InterPro" id="IPR012337">
    <property type="entry name" value="RNaseH-like_sf"/>
</dbReference>
<accession>R4YYG8</accession>
<dbReference type="InterPro" id="IPR022892">
    <property type="entry name" value="RNaseHI"/>
</dbReference>
<comment type="subunit">
    <text evidence="4">Monomer.</text>
</comment>
<organism evidence="13 14">
    <name type="scientific">Candidatus Neomicrothrix parvicella RN1</name>
    <dbReference type="NCBI Taxonomy" id="1229780"/>
    <lineage>
        <taxon>Bacteria</taxon>
        <taxon>Bacillati</taxon>
        <taxon>Actinomycetota</taxon>
        <taxon>Acidimicrobiia</taxon>
        <taxon>Acidimicrobiales</taxon>
        <taxon>Microthrixaceae</taxon>
        <taxon>Candidatus Neomicrothrix</taxon>
    </lineage>
</organism>
<keyword evidence="10" id="KW-0460">Magnesium</keyword>
<keyword evidence="7" id="KW-0479">Metal-binding</keyword>
<dbReference type="GO" id="GO:0004523">
    <property type="term" value="F:RNA-DNA hybrid ribonuclease activity"/>
    <property type="evidence" value="ECO:0007669"/>
    <property type="project" value="UniProtKB-EC"/>
</dbReference>
<evidence type="ECO:0000256" key="1">
    <source>
        <dbReference type="ARBA" id="ARBA00000077"/>
    </source>
</evidence>
<dbReference type="STRING" id="1229780.BN381_210098"/>
<reference evidence="13 14" key="1">
    <citation type="journal article" date="2013" name="ISME J.">
        <title>Metabolic model for the filamentous 'Candidatus Microthrix parvicella' based on genomic and metagenomic analyses.</title>
        <authorList>
            <person name="Jon McIlroy S."/>
            <person name="Kristiansen R."/>
            <person name="Albertsen M."/>
            <person name="Michael Karst S."/>
            <person name="Rossetti S."/>
            <person name="Lund Nielsen J."/>
            <person name="Tandoi V."/>
            <person name="James Seviour R."/>
            <person name="Nielsen P.H."/>
        </authorList>
    </citation>
    <scope>NUCLEOTIDE SEQUENCE [LARGE SCALE GENOMIC DNA]</scope>
    <source>
        <strain evidence="13 14">RN1</strain>
    </source>
</reference>
<proteinExistence type="inferred from homology"/>
<dbReference type="eggNOG" id="COG0328">
    <property type="taxonomic scope" value="Bacteria"/>
</dbReference>
<evidence type="ECO:0000256" key="11">
    <source>
        <dbReference type="SAM" id="MobiDB-lite"/>
    </source>
</evidence>
<dbReference type="EC" id="3.1.26.4" evidence="5"/>